<evidence type="ECO:0008006" key="4">
    <source>
        <dbReference type="Google" id="ProtNLM"/>
    </source>
</evidence>
<keyword evidence="1" id="KW-0472">Membrane</keyword>
<keyword evidence="1" id="KW-0812">Transmembrane</keyword>
<keyword evidence="3" id="KW-1185">Reference proteome</keyword>
<evidence type="ECO:0000313" key="2">
    <source>
        <dbReference type="EMBL" id="GFS07029.1"/>
    </source>
</evidence>
<organism evidence="2 3">
    <name type="scientific">Elysia marginata</name>
    <dbReference type="NCBI Taxonomy" id="1093978"/>
    <lineage>
        <taxon>Eukaryota</taxon>
        <taxon>Metazoa</taxon>
        <taxon>Spiralia</taxon>
        <taxon>Lophotrochozoa</taxon>
        <taxon>Mollusca</taxon>
        <taxon>Gastropoda</taxon>
        <taxon>Heterobranchia</taxon>
        <taxon>Euthyneura</taxon>
        <taxon>Panpulmonata</taxon>
        <taxon>Sacoglossa</taxon>
        <taxon>Placobranchoidea</taxon>
        <taxon>Plakobranchidae</taxon>
        <taxon>Elysia</taxon>
    </lineage>
</organism>
<gene>
    <name evidence="2" type="ORF">ElyMa_006560100</name>
</gene>
<protein>
    <recommendedName>
        <fullName evidence="4">Transmembrane protein</fullName>
    </recommendedName>
</protein>
<reference evidence="2 3" key="1">
    <citation type="journal article" date="2021" name="Elife">
        <title>Chloroplast acquisition without the gene transfer in kleptoplastic sea slugs, Plakobranchus ocellatus.</title>
        <authorList>
            <person name="Maeda T."/>
            <person name="Takahashi S."/>
            <person name="Yoshida T."/>
            <person name="Shimamura S."/>
            <person name="Takaki Y."/>
            <person name="Nagai Y."/>
            <person name="Toyoda A."/>
            <person name="Suzuki Y."/>
            <person name="Arimoto A."/>
            <person name="Ishii H."/>
            <person name="Satoh N."/>
            <person name="Nishiyama T."/>
            <person name="Hasebe M."/>
            <person name="Maruyama T."/>
            <person name="Minagawa J."/>
            <person name="Obokata J."/>
            <person name="Shigenobu S."/>
        </authorList>
    </citation>
    <scope>NUCLEOTIDE SEQUENCE [LARGE SCALE GENOMIC DNA]</scope>
</reference>
<evidence type="ECO:0000313" key="3">
    <source>
        <dbReference type="Proteomes" id="UP000762676"/>
    </source>
</evidence>
<evidence type="ECO:0000256" key="1">
    <source>
        <dbReference type="SAM" id="Phobius"/>
    </source>
</evidence>
<proteinExistence type="predicted"/>
<accession>A0AAV4ID30</accession>
<feature type="transmembrane region" description="Helical" evidence="1">
    <location>
        <begin position="32"/>
        <end position="61"/>
    </location>
</feature>
<dbReference type="AlphaFoldDB" id="A0AAV4ID30"/>
<dbReference type="Proteomes" id="UP000762676">
    <property type="component" value="Unassembled WGS sequence"/>
</dbReference>
<dbReference type="EMBL" id="BMAT01013174">
    <property type="protein sequence ID" value="GFS07029.1"/>
    <property type="molecule type" value="Genomic_DNA"/>
</dbReference>
<sequence>MTEFINYSANLHHRLPESHASPASTSSTAHNYFIIILIIFIIMNMSGKIIIIITTTIIIIITNGNLSINISIHTEKKTKIATGSVKLWKLWNLKWLRRTTFENIFIKSLLFHMQRTAAVTLSAKQQYLGISAL</sequence>
<comment type="caution">
    <text evidence="2">The sequence shown here is derived from an EMBL/GenBank/DDBJ whole genome shotgun (WGS) entry which is preliminary data.</text>
</comment>
<name>A0AAV4ID30_9GAST</name>
<keyword evidence="1" id="KW-1133">Transmembrane helix</keyword>